<sequence>MIVSSNDSSDSSDENVVHFLPVVTTGSTSRREVELLRSSARSHLAKAMHRRNKIKKKADKQQCPQVDDKMAAVIDTPDTRLTRHKPVLHNGMADKVVDQHTRMLLHYCTTSFWPGFGLGSATFHIPPFALSFNSLVAQGPALYHALLWQAAVNLNFNKRSKVTDVGSIRHYHQAVNHISQDISRPVSAIGEQTMYAILSLIGPELSGPDEDNAKTRVFQPPLADLAWIHVFGRRPLTETHADALCRIIDLKGGINTLMFPGFRADINLMDLIRSTQKLKRPHFPLSSVYLIIKTEHTRAGYFGHGSDFRNDPWDEGSLVQINALASLGLPREIKEVMLDMRVWVKILEAYHYRTLTNPDLSLISCHRDLIQHRLLSTLPDSNFFGPDKAIGWIEDLGSDSWPCIGDIVQTALLIFSLGVTFPVTYEYPHQLAVRRLRSQLEHGVHHLTTLGLHHLLVWLGMLGALAAEGVGDDLARAWFIRLLCHVEYIHLGVVASTGVGSAARPWHKVKEHSLVPFLWCSVACDSAPGADRYTLHLKSKYLQDLKVSLPTISELTVDLVGIVSSTVSRVNGDYTGANLGIANSRGI</sequence>
<proteinExistence type="predicted"/>
<accession>A0ACC1S803</accession>
<reference evidence="1" key="1">
    <citation type="submission" date="2022-08" db="EMBL/GenBank/DDBJ databases">
        <title>Genome Sequence of Fusarium decemcellulare.</title>
        <authorList>
            <person name="Buettner E."/>
        </authorList>
    </citation>
    <scope>NUCLEOTIDE SEQUENCE</scope>
    <source>
        <strain evidence="1">Babe19</strain>
    </source>
</reference>
<evidence type="ECO:0000313" key="1">
    <source>
        <dbReference type="EMBL" id="KAJ3533939.1"/>
    </source>
</evidence>
<comment type="caution">
    <text evidence="1">The sequence shown here is derived from an EMBL/GenBank/DDBJ whole genome shotgun (WGS) entry which is preliminary data.</text>
</comment>
<protein>
    <submittedName>
        <fullName evidence="1">Uncharacterized protein</fullName>
    </submittedName>
</protein>
<evidence type="ECO:0000313" key="2">
    <source>
        <dbReference type="Proteomes" id="UP001148629"/>
    </source>
</evidence>
<name>A0ACC1S803_9HYPO</name>
<keyword evidence="2" id="KW-1185">Reference proteome</keyword>
<gene>
    <name evidence="1" type="ORF">NM208_g7758</name>
</gene>
<dbReference type="Proteomes" id="UP001148629">
    <property type="component" value="Unassembled WGS sequence"/>
</dbReference>
<dbReference type="EMBL" id="JANRMS010000824">
    <property type="protein sequence ID" value="KAJ3533939.1"/>
    <property type="molecule type" value="Genomic_DNA"/>
</dbReference>
<organism evidence="1 2">
    <name type="scientific">Fusarium decemcellulare</name>
    <dbReference type="NCBI Taxonomy" id="57161"/>
    <lineage>
        <taxon>Eukaryota</taxon>
        <taxon>Fungi</taxon>
        <taxon>Dikarya</taxon>
        <taxon>Ascomycota</taxon>
        <taxon>Pezizomycotina</taxon>
        <taxon>Sordariomycetes</taxon>
        <taxon>Hypocreomycetidae</taxon>
        <taxon>Hypocreales</taxon>
        <taxon>Nectriaceae</taxon>
        <taxon>Fusarium</taxon>
        <taxon>Fusarium decemcellulare species complex</taxon>
    </lineage>
</organism>